<keyword evidence="3" id="KW-0399">Innate immunity</keyword>
<dbReference type="GO" id="GO:0042981">
    <property type="term" value="P:regulation of apoptotic process"/>
    <property type="evidence" value="ECO:0007669"/>
    <property type="project" value="InterPro"/>
</dbReference>
<evidence type="ECO:0000256" key="3">
    <source>
        <dbReference type="ARBA" id="ARBA00022588"/>
    </source>
</evidence>
<dbReference type="Pfam" id="PF00619">
    <property type="entry name" value="CARD"/>
    <property type="match status" value="2"/>
</dbReference>
<dbReference type="EMBL" id="VFJC01000006">
    <property type="protein sequence ID" value="KAB5577307.1"/>
    <property type="molecule type" value="Genomic_DNA"/>
</dbReference>
<gene>
    <name evidence="7" type="ORF">PHYPO_G00208370</name>
</gene>
<keyword evidence="2" id="KW-0963">Cytoplasm</keyword>
<sequence length="249" mass="27955">MDIITNKKVKLIKWLRMDEYILQHVQSRMLITMEEYTKLKNISDPGTQIMELLDLMLVKGQGVCIDFLDLLKEDDVNEGTPELKEWITSVNTSEIKAAPQSSVQSSGSSVIINARDASDICTPIISGSQISSFSMNVNIDRTLNNLRTPDPLTSFKVSMEKRPSHSIKDNQEFLKRNQGKLIDKVKNVDRITDDLNLGDEMAANVRAERTDQAKMRKLLEYTNSTSAANLLVDALNKHAADVMEDLPTA</sequence>
<dbReference type="Gene3D" id="1.10.533.10">
    <property type="entry name" value="Death Domain, Fas"/>
    <property type="match status" value="2"/>
</dbReference>
<dbReference type="InterPro" id="IPR051249">
    <property type="entry name" value="NLRP_Inflammasome"/>
</dbReference>
<evidence type="ECO:0000256" key="1">
    <source>
        <dbReference type="ARBA" id="ARBA00004514"/>
    </source>
</evidence>
<dbReference type="AlphaFoldDB" id="A0A5N5PDE6"/>
<keyword evidence="5" id="KW-0395">Inflammatory response</keyword>
<protein>
    <recommendedName>
        <fullName evidence="6">CARD domain-containing protein</fullName>
    </recommendedName>
</protein>
<keyword evidence="4" id="KW-0391">Immunity</keyword>
<evidence type="ECO:0000256" key="5">
    <source>
        <dbReference type="ARBA" id="ARBA00023198"/>
    </source>
</evidence>
<evidence type="ECO:0000256" key="4">
    <source>
        <dbReference type="ARBA" id="ARBA00022859"/>
    </source>
</evidence>
<comment type="caution">
    <text evidence="7">The sequence shown here is derived from an EMBL/GenBank/DDBJ whole genome shotgun (WGS) entry which is preliminary data.</text>
</comment>
<dbReference type="GO" id="GO:0005829">
    <property type="term" value="C:cytosol"/>
    <property type="evidence" value="ECO:0007669"/>
    <property type="project" value="UniProtKB-SubCell"/>
</dbReference>
<evidence type="ECO:0000313" key="7">
    <source>
        <dbReference type="EMBL" id="KAB5577307.1"/>
    </source>
</evidence>
<keyword evidence="8" id="KW-1185">Reference proteome</keyword>
<dbReference type="Proteomes" id="UP000327468">
    <property type="component" value="Chromosome 5"/>
</dbReference>
<dbReference type="PROSITE" id="PS50209">
    <property type="entry name" value="CARD"/>
    <property type="match status" value="1"/>
</dbReference>
<dbReference type="GO" id="GO:0045087">
    <property type="term" value="P:innate immune response"/>
    <property type="evidence" value="ECO:0007669"/>
    <property type="project" value="UniProtKB-KW"/>
</dbReference>
<feature type="domain" description="CARD" evidence="6">
    <location>
        <begin position="1"/>
        <end position="75"/>
    </location>
</feature>
<reference evidence="7 8" key="1">
    <citation type="submission" date="2019-06" db="EMBL/GenBank/DDBJ databases">
        <title>A chromosome-scale genome assembly of the striped catfish, Pangasianodon hypophthalmus.</title>
        <authorList>
            <person name="Wen M."/>
            <person name="Zahm M."/>
            <person name="Roques C."/>
            <person name="Cabau C."/>
            <person name="Klopp C."/>
            <person name="Donnadieu C."/>
            <person name="Jouanno E."/>
            <person name="Avarre J.-C."/>
            <person name="Campet M."/>
            <person name="Ha T.T.T."/>
            <person name="Dugue R."/>
            <person name="Lampietro C."/>
            <person name="Louis A."/>
            <person name="Herpin A."/>
            <person name="Echchiki A."/>
            <person name="Berthelot C."/>
            <person name="Parey E."/>
            <person name="Roest-Crollius H."/>
            <person name="Braasch I."/>
            <person name="Postlethwait J."/>
            <person name="Bobe J."/>
            <person name="Montfort J."/>
            <person name="Bouchez O."/>
            <person name="Begum T."/>
            <person name="Schartl M."/>
            <person name="Guiguen Y."/>
        </authorList>
    </citation>
    <scope>NUCLEOTIDE SEQUENCE [LARGE SCALE GENOMIC DNA]</scope>
    <source>
        <strain evidence="7 8">Indonesia</strain>
        <tissue evidence="7">Blood</tissue>
    </source>
</reference>
<accession>A0A5N5PDE6</accession>
<dbReference type="SUPFAM" id="SSF47986">
    <property type="entry name" value="DEATH domain"/>
    <property type="match status" value="2"/>
</dbReference>
<dbReference type="PANTHER" id="PTHR46985:SF2">
    <property type="entry name" value="APOPTOSIS-ASSOCIATED SPECK-LIKE PROTEIN CONTAINING A CARD"/>
    <property type="match status" value="1"/>
</dbReference>
<organism evidence="7 8">
    <name type="scientific">Pangasianodon hypophthalmus</name>
    <name type="common">Striped catfish</name>
    <name type="synonym">Helicophagus hypophthalmus</name>
    <dbReference type="NCBI Taxonomy" id="310915"/>
    <lineage>
        <taxon>Eukaryota</taxon>
        <taxon>Metazoa</taxon>
        <taxon>Chordata</taxon>
        <taxon>Craniata</taxon>
        <taxon>Vertebrata</taxon>
        <taxon>Euteleostomi</taxon>
        <taxon>Actinopterygii</taxon>
        <taxon>Neopterygii</taxon>
        <taxon>Teleostei</taxon>
        <taxon>Ostariophysi</taxon>
        <taxon>Siluriformes</taxon>
        <taxon>Pangasiidae</taxon>
        <taxon>Pangasianodon</taxon>
    </lineage>
</organism>
<evidence type="ECO:0000256" key="2">
    <source>
        <dbReference type="ARBA" id="ARBA00022490"/>
    </source>
</evidence>
<evidence type="ECO:0000313" key="8">
    <source>
        <dbReference type="Proteomes" id="UP000327468"/>
    </source>
</evidence>
<dbReference type="InterPro" id="IPR001315">
    <property type="entry name" value="CARD"/>
</dbReference>
<evidence type="ECO:0000259" key="6">
    <source>
        <dbReference type="PROSITE" id="PS50209"/>
    </source>
</evidence>
<dbReference type="CDD" id="cd01671">
    <property type="entry name" value="CARD"/>
    <property type="match status" value="1"/>
</dbReference>
<name>A0A5N5PDE6_PANHP</name>
<dbReference type="PANTHER" id="PTHR46985">
    <property type="entry name" value="NACHT, LRR AND PYD DOMAINS-CONTAINING PROTEIN 1"/>
    <property type="match status" value="1"/>
</dbReference>
<comment type="subcellular location">
    <subcellularLocation>
        <location evidence="1">Cytoplasm</location>
        <location evidence="1">Cytosol</location>
    </subcellularLocation>
</comment>
<proteinExistence type="predicted"/>
<dbReference type="InterPro" id="IPR011029">
    <property type="entry name" value="DEATH-like_dom_sf"/>
</dbReference>
<dbReference type="GO" id="GO:0006954">
    <property type="term" value="P:inflammatory response"/>
    <property type="evidence" value="ECO:0007669"/>
    <property type="project" value="UniProtKB-KW"/>
</dbReference>